<evidence type="ECO:0000313" key="1">
    <source>
        <dbReference type="EMBL" id="KAJ4708199.1"/>
    </source>
</evidence>
<comment type="caution">
    <text evidence="1">The sequence shown here is derived from an EMBL/GenBank/DDBJ whole genome shotgun (WGS) entry which is preliminary data.</text>
</comment>
<sequence>MIGGRVGGGCKVKAVGAKRRDRKRGAVGTVEDVEGGGGNGSQKGEYEDDENSPEAATAAVVATGTVVASCVGLRTVGWAEGRLSGGWRGGAVGGGFGSWENSVGHIWWVAIRNCEERRRRRRIRFGERRDSRGIVCKARERERERERGNGRHPKEMRTPHQIWNLSFLFLLFSFLFLFLFV</sequence>
<gene>
    <name evidence="1" type="ORF">OWV82_018185</name>
</gene>
<organism evidence="1 2">
    <name type="scientific">Melia azedarach</name>
    <name type="common">Chinaberry tree</name>
    <dbReference type="NCBI Taxonomy" id="155640"/>
    <lineage>
        <taxon>Eukaryota</taxon>
        <taxon>Viridiplantae</taxon>
        <taxon>Streptophyta</taxon>
        <taxon>Embryophyta</taxon>
        <taxon>Tracheophyta</taxon>
        <taxon>Spermatophyta</taxon>
        <taxon>Magnoliopsida</taxon>
        <taxon>eudicotyledons</taxon>
        <taxon>Gunneridae</taxon>
        <taxon>Pentapetalae</taxon>
        <taxon>rosids</taxon>
        <taxon>malvids</taxon>
        <taxon>Sapindales</taxon>
        <taxon>Meliaceae</taxon>
        <taxon>Melia</taxon>
    </lineage>
</organism>
<name>A0ACC1XBW5_MELAZ</name>
<keyword evidence="2" id="KW-1185">Reference proteome</keyword>
<reference evidence="1 2" key="1">
    <citation type="journal article" date="2023" name="Science">
        <title>Complex scaffold remodeling in plant triterpene biosynthesis.</title>
        <authorList>
            <person name="De La Pena R."/>
            <person name="Hodgson H."/>
            <person name="Liu J.C."/>
            <person name="Stephenson M.J."/>
            <person name="Martin A.C."/>
            <person name="Owen C."/>
            <person name="Harkess A."/>
            <person name="Leebens-Mack J."/>
            <person name="Jimenez L.E."/>
            <person name="Osbourn A."/>
            <person name="Sattely E.S."/>
        </authorList>
    </citation>
    <scope>NUCLEOTIDE SEQUENCE [LARGE SCALE GENOMIC DNA]</scope>
    <source>
        <strain evidence="2">cv. JPN11</strain>
        <tissue evidence="1">Leaf</tissue>
    </source>
</reference>
<accession>A0ACC1XBW5</accession>
<dbReference type="EMBL" id="CM051403">
    <property type="protein sequence ID" value="KAJ4708199.1"/>
    <property type="molecule type" value="Genomic_DNA"/>
</dbReference>
<evidence type="ECO:0000313" key="2">
    <source>
        <dbReference type="Proteomes" id="UP001164539"/>
    </source>
</evidence>
<proteinExistence type="predicted"/>
<protein>
    <submittedName>
        <fullName evidence="1">Uncharacterized protein</fullName>
    </submittedName>
</protein>
<dbReference type="Proteomes" id="UP001164539">
    <property type="component" value="Chromosome 10"/>
</dbReference>